<accession>A0A810MXZ5</accession>
<evidence type="ECO:0000256" key="1">
    <source>
        <dbReference type="ARBA" id="ARBA00005820"/>
    </source>
</evidence>
<dbReference type="InterPro" id="IPR005158">
    <property type="entry name" value="BTAD"/>
</dbReference>
<dbReference type="InterPro" id="IPR001867">
    <property type="entry name" value="OmpR/PhoB-type_DNA-bd"/>
</dbReference>
<feature type="DNA-binding region" description="OmpR/PhoB-type" evidence="3">
    <location>
        <begin position="2"/>
        <end position="107"/>
    </location>
</feature>
<dbReference type="EMBL" id="AP023359">
    <property type="protein sequence ID" value="BCJ64228.1"/>
    <property type="molecule type" value="Genomic_DNA"/>
</dbReference>
<dbReference type="InterPro" id="IPR036388">
    <property type="entry name" value="WH-like_DNA-bd_sf"/>
</dbReference>
<dbReference type="Pfam" id="PF03704">
    <property type="entry name" value="BTAD"/>
    <property type="match status" value="1"/>
</dbReference>
<dbReference type="KEGG" id="pry:Prubr_12490"/>
<gene>
    <name evidence="5" type="ORF">Prubr_12490</name>
</gene>
<dbReference type="SUPFAM" id="SSF48452">
    <property type="entry name" value="TPR-like"/>
    <property type="match status" value="2"/>
</dbReference>
<evidence type="ECO:0000313" key="5">
    <source>
        <dbReference type="EMBL" id="BCJ64228.1"/>
    </source>
</evidence>
<dbReference type="SUPFAM" id="SSF46894">
    <property type="entry name" value="C-terminal effector domain of the bipartite response regulators"/>
    <property type="match status" value="1"/>
</dbReference>
<dbReference type="Gene3D" id="3.40.50.300">
    <property type="entry name" value="P-loop containing nucleotide triphosphate hydrolases"/>
    <property type="match status" value="1"/>
</dbReference>
<dbReference type="InterPro" id="IPR011990">
    <property type="entry name" value="TPR-like_helical_dom_sf"/>
</dbReference>
<dbReference type="Gene3D" id="1.10.10.10">
    <property type="entry name" value="Winged helix-like DNA-binding domain superfamily/Winged helix DNA-binding domain"/>
    <property type="match status" value="1"/>
</dbReference>
<organism evidence="5 6">
    <name type="scientific">Polymorphospora rubra</name>
    <dbReference type="NCBI Taxonomy" id="338584"/>
    <lineage>
        <taxon>Bacteria</taxon>
        <taxon>Bacillati</taxon>
        <taxon>Actinomycetota</taxon>
        <taxon>Actinomycetes</taxon>
        <taxon>Micromonosporales</taxon>
        <taxon>Micromonosporaceae</taxon>
        <taxon>Polymorphospora</taxon>
    </lineage>
</organism>
<dbReference type="Pfam" id="PF25872">
    <property type="entry name" value="HTH_77"/>
    <property type="match status" value="1"/>
</dbReference>
<dbReference type="CDD" id="cd15831">
    <property type="entry name" value="BTAD"/>
    <property type="match status" value="1"/>
</dbReference>
<reference evidence="5" key="1">
    <citation type="submission" date="2020-08" db="EMBL/GenBank/DDBJ databases">
        <title>Whole genome shotgun sequence of Polymorphospora rubra NBRC 101157.</title>
        <authorList>
            <person name="Komaki H."/>
            <person name="Tamura T."/>
        </authorList>
    </citation>
    <scope>NUCLEOTIDE SEQUENCE</scope>
    <source>
        <strain evidence="5">NBRC 101157</strain>
    </source>
</reference>
<dbReference type="Pfam" id="PF00486">
    <property type="entry name" value="Trans_reg_C"/>
    <property type="match status" value="1"/>
</dbReference>
<keyword evidence="6" id="KW-1185">Reference proteome</keyword>
<dbReference type="RefSeq" id="WP_212822431.1">
    <property type="nucleotide sequence ID" value="NZ_AP023359.1"/>
</dbReference>
<dbReference type="SMART" id="SM01043">
    <property type="entry name" value="BTAD"/>
    <property type="match status" value="1"/>
</dbReference>
<dbReference type="GO" id="GO:0003677">
    <property type="term" value="F:DNA binding"/>
    <property type="evidence" value="ECO:0007669"/>
    <property type="project" value="UniProtKB-UniRule"/>
</dbReference>
<name>A0A810MXZ5_9ACTN</name>
<dbReference type="SUPFAM" id="SSF52540">
    <property type="entry name" value="P-loop containing nucleoside triphosphate hydrolases"/>
    <property type="match status" value="1"/>
</dbReference>
<proteinExistence type="inferred from homology"/>
<feature type="domain" description="OmpR/PhoB-type" evidence="4">
    <location>
        <begin position="2"/>
        <end position="107"/>
    </location>
</feature>
<protein>
    <recommendedName>
        <fullName evidence="4">OmpR/PhoB-type domain-containing protein</fullName>
    </recommendedName>
</protein>
<dbReference type="InterPro" id="IPR058852">
    <property type="entry name" value="HTH_77"/>
</dbReference>
<dbReference type="Gene3D" id="1.25.40.10">
    <property type="entry name" value="Tetratricopeptide repeat domain"/>
    <property type="match status" value="2"/>
</dbReference>
<evidence type="ECO:0000256" key="2">
    <source>
        <dbReference type="ARBA" id="ARBA00023125"/>
    </source>
</evidence>
<evidence type="ECO:0000313" key="6">
    <source>
        <dbReference type="Proteomes" id="UP000680866"/>
    </source>
</evidence>
<evidence type="ECO:0000259" key="4">
    <source>
        <dbReference type="PROSITE" id="PS51755"/>
    </source>
</evidence>
<keyword evidence="2 3" id="KW-0238">DNA-binding</keyword>
<dbReference type="PRINTS" id="PR00364">
    <property type="entry name" value="DISEASERSIST"/>
</dbReference>
<dbReference type="InterPro" id="IPR027417">
    <property type="entry name" value="P-loop_NTPase"/>
</dbReference>
<sequence length="957" mass="102303">MAGTYEPPDTLTVGVLGPLTVHHAGRPAALGGPNPRAVLARLVIADGRMVPLDVLIEDVWPEAPPPSAQITLQGYISSLRRVLEPDRRARRPASILVRQGPGYALRLPPGALDASRFAELATAGHQLLAGAIRPVAGGAPAAGVHGTGDTTGDPARAAEVLDRALAMWRGPAFADCADRPFALPEANRLRELQIGATEDRLAAALALGSPDTAAAQLQAFTAEHPLRERGWELLALALYRAGRQGDALAALRTARERIADELGIDPGPALAALQHAILRQDPALLAPTNRAAVPVTPAQAAHNLPYPLSTLIGRGGQVAAVGELLDRHRLVTLTGAGGMGKTRLALAVALDRTGGDGPWLVELAGLHDGSLLAETVATALGIAGAGALPDVLRSRRLLLVLDNCEHLVDDVARFVTRLLGACPDVRVLATSREALRAEGEQVYDVPPLASADAVELFVDRAAPLRGGWRPDAAERDLVARLCADLDGMPLAIEFASAQCRVLSLRQIAEHLDDRFTLLRGGRGDSRHATLLAAVDWSYDLLDADEREVFTALAVFEGSFDLAGARTVTGRPDILAVLTELVTKSLLVVERREPYRYRMLETLRRYAARRTGAADRARLVRNQITWVRELAAAADGGLRGPDGTYWMRRMHAESPNVRAALTAATDVGDLASVLRIGAGAYWFWYRRGHIAEGLRFLEPVLHLDDDHAVDHAVRAQAAVGLALLRYLDGALDGVAKALWLAARHAELTTDGPVRALVLATMSYFESFAGAVEPAREHGRQALDLARRTGARVTVAEALMSLGSAELRAGRPDLAVPLLADGLAEADEISHTWAAVSCLWLLAKAELSRGEATVARAWLVRMIELTYASEDATSWLVGVATYAYVRCRTGDPAGAAELCGSVRWLGDRIGYSPEAMDPDLAGYAAEIAGHLPPVRHAAALERGRGRSQEEVMARMRRSW</sequence>
<evidence type="ECO:0000256" key="3">
    <source>
        <dbReference type="PROSITE-ProRule" id="PRU01091"/>
    </source>
</evidence>
<dbReference type="PROSITE" id="PS51755">
    <property type="entry name" value="OMPR_PHOB"/>
    <property type="match status" value="1"/>
</dbReference>
<dbReference type="GO" id="GO:0000160">
    <property type="term" value="P:phosphorelay signal transduction system"/>
    <property type="evidence" value="ECO:0007669"/>
    <property type="project" value="InterPro"/>
</dbReference>
<dbReference type="Proteomes" id="UP000680866">
    <property type="component" value="Chromosome"/>
</dbReference>
<dbReference type="GO" id="GO:0006355">
    <property type="term" value="P:regulation of DNA-templated transcription"/>
    <property type="evidence" value="ECO:0007669"/>
    <property type="project" value="InterPro"/>
</dbReference>
<dbReference type="PANTHER" id="PTHR47691">
    <property type="entry name" value="REGULATOR-RELATED"/>
    <property type="match status" value="1"/>
</dbReference>
<dbReference type="SMART" id="SM00862">
    <property type="entry name" value="Trans_reg_C"/>
    <property type="match status" value="1"/>
</dbReference>
<dbReference type="PANTHER" id="PTHR47691:SF3">
    <property type="entry name" value="HTH-TYPE TRANSCRIPTIONAL REGULATOR RV0890C-RELATED"/>
    <property type="match status" value="1"/>
</dbReference>
<comment type="similarity">
    <text evidence="1">Belongs to the AfsR/DnrI/RedD regulatory family.</text>
</comment>
<dbReference type="InterPro" id="IPR016032">
    <property type="entry name" value="Sig_transdc_resp-reg_C-effctor"/>
</dbReference>
<dbReference type="AlphaFoldDB" id="A0A810MXZ5"/>